<evidence type="ECO:0000256" key="1">
    <source>
        <dbReference type="SAM" id="MobiDB-lite"/>
    </source>
</evidence>
<feature type="domain" description="VQ" evidence="2">
    <location>
        <begin position="36"/>
        <end position="62"/>
    </location>
</feature>
<organism evidence="3 4">
    <name type="scientific">Dillenia turbinata</name>
    <dbReference type="NCBI Taxonomy" id="194707"/>
    <lineage>
        <taxon>Eukaryota</taxon>
        <taxon>Viridiplantae</taxon>
        <taxon>Streptophyta</taxon>
        <taxon>Embryophyta</taxon>
        <taxon>Tracheophyta</taxon>
        <taxon>Spermatophyta</taxon>
        <taxon>Magnoliopsida</taxon>
        <taxon>eudicotyledons</taxon>
        <taxon>Gunneridae</taxon>
        <taxon>Pentapetalae</taxon>
        <taxon>Dilleniales</taxon>
        <taxon>Dilleniaceae</taxon>
        <taxon>Dillenia</taxon>
    </lineage>
</organism>
<dbReference type="AlphaFoldDB" id="A0AAN8URJ5"/>
<name>A0AAN8URJ5_9MAGN</name>
<comment type="caution">
    <text evidence="3">The sequence shown here is derived from an EMBL/GenBank/DDBJ whole genome shotgun (WGS) entry which is preliminary data.</text>
</comment>
<dbReference type="Pfam" id="PF05678">
    <property type="entry name" value="VQ"/>
    <property type="match status" value="1"/>
</dbReference>
<dbReference type="Proteomes" id="UP001370490">
    <property type="component" value="Unassembled WGS sequence"/>
</dbReference>
<protein>
    <submittedName>
        <fullName evidence="3">VQ protein</fullName>
    </submittedName>
</protein>
<evidence type="ECO:0000259" key="2">
    <source>
        <dbReference type="Pfam" id="PF05678"/>
    </source>
</evidence>
<feature type="region of interest" description="Disordered" evidence="1">
    <location>
        <begin position="1"/>
        <end position="28"/>
    </location>
</feature>
<gene>
    <name evidence="3" type="ORF">RJ641_020499</name>
</gene>
<reference evidence="3 4" key="1">
    <citation type="submission" date="2023-12" db="EMBL/GenBank/DDBJ databases">
        <title>A high-quality genome assembly for Dillenia turbinata (Dilleniales).</title>
        <authorList>
            <person name="Chanderbali A."/>
        </authorList>
    </citation>
    <scope>NUCLEOTIDE SEQUENCE [LARGE SCALE GENOMIC DNA]</scope>
    <source>
        <strain evidence="3">LSX21</strain>
        <tissue evidence="3">Leaf</tissue>
    </source>
</reference>
<keyword evidence="4" id="KW-1185">Reference proteome</keyword>
<accession>A0AAN8URJ5</accession>
<dbReference type="PANTHER" id="PTHR33624">
    <property type="entry name" value="SIGMA FACTOR BINDING PROTEIN 1, CHLOROPLASTIC"/>
    <property type="match status" value="1"/>
</dbReference>
<proteinExistence type="predicted"/>
<dbReference type="InterPro" id="IPR008889">
    <property type="entry name" value="VQ"/>
</dbReference>
<dbReference type="PANTHER" id="PTHR33624:SF17">
    <property type="entry name" value="OS07G0687400 PROTEIN"/>
    <property type="match status" value="1"/>
</dbReference>
<sequence length="139" mass="15403">MEEMGKLQNRPTPQNSKTINKQPIKGRKKPMKVTYISSPMMVRACNPSEFRALVQELTGKDSYICCQEEIGATTTTAEEGKDFDCFDVSKYAEAESVGACEEFLNVLPTLDVSNNGGSFWIDNSEFSLPGFQSPPCVFV</sequence>
<dbReference type="InterPro" id="IPR039335">
    <property type="entry name" value="SIB1/2"/>
</dbReference>
<dbReference type="EMBL" id="JBAMMX010000025">
    <property type="protein sequence ID" value="KAK6915382.1"/>
    <property type="molecule type" value="Genomic_DNA"/>
</dbReference>
<feature type="compositionally biased region" description="Polar residues" evidence="1">
    <location>
        <begin position="9"/>
        <end position="21"/>
    </location>
</feature>
<evidence type="ECO:0000313" key="4">
    <source>
        <dbReference type="Proteomes" id="UP001370490"/>
    </source>
</evidence>
<evidence type="ECO:0000313" key="3">
    <source>
        <dbReference type="EMBL" id="KAK6915382.1"/>
    </source>
</evidence>